<proteinExistence type="predicted"/>
<keyword evidence="2" id="KW-1185">Reference proteome</keyword>
<evidence type="ECO:0000313" key="2">
    <source>
        <dbReference type="Proteomes" id="UP000501690"/>
    </source>
</evidence>
<accession>A0A4D6KMG0</accession>
<protein>
    <submittedName>
        <fullName evidence="1">Uncharacterized protein</fullName>
    </submittedName>
</protein>
<dbReference type="EMBL" id="CP039345">
    <property type="protein sequence ID" value="QCD78712.1"/>
    <property type="molecule type" value="Genomic_DNA"/>
</dbReference>
<dbReference type="Proteomes" id="UP000501690">
    <property type="component" value="Linkage Group LG1"/>
</dbReference>
<name>A0A4D6KMG0_VIGUN</name>
<evidence type="ECO:0000313" key="1">
    <source>
        <dbReference type="EMBL" id="QCD78712.1"/>
    </source>
</evidence>
<sequence>MATASSESKDASDHVVELIVRDASAPSSDAEADSEDKEQIAPLLFQERPKINIFTASYPRTKPRGFLNLSFMLVMIWSWLSDDLDRGSLCRLLSRFFWMGI</sequence>
<dbReference type="AlphaFoldDB" id="A0A4D6KMG0"/>
<reference evidence="1 2" key="1">
    <citation type="submission" date="2019-04" db="EMBL/GenBank/DDBJ databases">
        <title>An improved genome assembly and genetic linkage map for asparagus bean, Vigna unguiculata ssp. sesquipedialis.</title>
        <authorList>
            <person name="Xia Q."/>
            <person name="Zhang R."/>
            <person name="Dong Y."/>
        </authorList>
    </citation>
    <scope>NUCLEOTIDE SEQUENCE [LARGE SCALE GENOMIC DNA]</scope>
    <source>
        <tissue evidence="1">Leaf</tissue>
    </source>
</reference>
<organism evidence="1 2">
    <name type="scientific">Vigna unguiculata</name>
    <name type="common">Cowpea</name>
    <dbReference type="NCBI Taxonomy" id="3917"/>
    <lineage>
        <taxon>Eukaryota</taxon>
        <taxon>Viridiplantae</taxon>
        <taxon>Streptophyta</taxon>
        <taxon>Embryophyta</taxon>
        <taxon>Tracheophyta</taxon>
        <taxon>Spermatophyta</taxon>
        <taxon>Magnoliopsida</taxon>
        <taxon>eudicotyledons</taxon>
        <taxon>Gunneridae</taxon>
        <taxon>Pentapetalae</taxon>
        <taxon>rosids</taxon>
        <taxon>fabids</taxon>
        <taxon>Fabales</taxon>
        <taxon>Fabaceae</taxon>
        <taxon>Papilionoideae</taxon>
        <taxon>50 kb inversion clade</taxon>
        <taxon>NPAAA clade</taxon>
        <taxon>indigoferoid/millettioid clade</taxon>
        <taxon>Phaseoleae</taxon>
        <taxon>Vigna</taxon>
    </lineage>
</organism>
<gene>
    <name evidence="1" type="ORF">DEO72_LG1g2348</name>
</gene>